<evidence type="ECO:0000256" key="5">
    <source>
        <dbReference type="ARBA" id="ARBA00022741"/>
    </source>
</evidence>
<dbReference type="PANTHER" id="PTHR11384">
    <property type="entry name" value="ATP-BINDING CASSETTE, SUB-FAMILY D MEMBER"/>
    <property type="match status" value="1"/>
</dbReference>
<evidence type="ECO:0000313" key="13">
    <source>
        <dbReference type="Proteomes" id="UP000518288"/>
    </source>
</evidence>
<evidence type="ECO:0000256" key="2">
    <source>
        <dbReference type="ARBA" id="ARBA00022448"/>
    </source>
</evidence>
<evidence type="ECO:0000256" key="3">
    <source>
        <dbReference type="ARBA" id="ARBA00022475"/>
    </source>
</evidence>
<accession>A0A7Y9QX30</accession>
<dbReference type="InterPro" id="IPR003439">
    <property type="entry name" value="ABC_transporter-like_ATP-bd"/>
</dbReference>
<dbReference type="InterPro" id="IPR011527">
    <property type="entry name" value="ABC1_TM_dom"/>
</dbReference>
<dbReference type="Gene3D" id="1.20.1560.10">
    <property type="entry name" value="ABC transporter type 1, transmembrane domain"/>
    <property type="match status" value="1"/>
</dbReference>
<keyword evidence="4 9" id="KW-0812">Transmembrane</keyword>
<feature type="transmembrane region" description="Helical" evidence="9">
    <location>
        <begin position="151"/>
        <end position="172"/>
    </location>
</feature>
<comment type="subcellular location">
    <subcellularLocation>
        <location evidence="1">Cell membrane</location>
        <topology evidence="1">Multi-pass membrane protein</topology>
    </subcellularLocation>
</comment>
<dbReference type="GO" id="GO:0005886">
    <property type="term" value="C:plasma membrane"/>
    <property type="evidence" value="ECO:0007669"/>
    <property type="project" value="UniProtKB-SubCell"/>
</dbReference>
<feature type="transmembrane region" description="Helical" evidence="9">
    <location>
        <begin position="178"/>
        <end position="202"/>
    </location>
</feature>
<evidence type="ECO:0000256" key="6">
    <source>
        <dbReference type="ARBA" id="ARBA00022840"/>
    </source>
</evidence>
<dbReference type="GO" id="GO:0140359">
    <property type="term" value="F:ABC-type transporter activity"/>
    <property type="evidence" value="ECO:0007669"/>
    <property type="project" value="InterPro"/>
</dbReference>
<keyword evidence="6 12" id="KW-0067">ATP-binding</keyword>
<evidence type="ECO:0000259" key="11">
    <source>
        <dbReference type="PROSITE" id="PS50929"/>
    </source>
</evidence>
<gene>
    <name evidence="12" type="ORF">BDD16_002038</name>
</gene>
<reference evidence="12 13" key="1">
    <citation type="submission" date="2020-07" db="EMBL/GenBank/DDBJ databases">
        <title>Genomic Encyclopedia of Archaeal and Bacterial Type Strains, Phase II (KMG-II): from individual species to whole genera.</title>
        <authorList>
            <person name="Goeker M."/>
        </authorList>
    </citation>
    <scope>NUCLEOTIDE SEQUENCE [LARGE SCALE GENOMIC DNA]</scope>
    <source>
        <strain evidence="12 13">DSM 21226</strain>
    </source>
</reference>
<dbReference type="PANTHER" id="PTHR11384:SF59">
    <property type="entry name" value="LYSOSOMAL COBALAMIN TRANSPORTER ABCD4"/>
    <property type="match status" value="1"/>
</dbReference>
<keyword evidence="8 9" id="KW-0472">Membrane</keyword>
<dbReference type="SMART" id="SM00382">
    <property type="entry name" value="AAA"/>
    <property type="match status" value="1"/>
</dbReference>
<dbReference type="PROSITE" id="PS50893">
    <property type="entry name" value="ABC_TRANSPORTER_2"/>
    <property type="match status" value="1"/>
</dbReference>
<dbReference type="InterPro" id="IPR050835">
    <property type="entry name" value="ABC_transporter_sub-D"/>
</dbReference>
<feature type="transmembrane region" description="Helical" evidence="9">
    <location>
        <begin position="74"/>
        <end position="97"/>
    </location>
</feature>
<dbReference type="InterPro" id="IPR003593">
    <property type="entry name" value="AAA+_ATPase"/>
</dbReference>
<dbReference type="Gene3D" id="3.40.50.300">
    <property type="entry name" value="P-loop containing nucleotide triphosphate hydrolases"/>
    <property type="match status" value="1"/>
</dbReference>
<evidence type="ECO:0000259" key="10">
    <source>
        <dbReference type="PROSITE" id="PS50893"/>
    </source>
</evidence>
<dbReference type="Pfam" id="PF06472">
    <property type="entry name" value="ABC_membrane_2"/>
    <property type="match status" value="1"/>
</dbReference>
<keyword evidence="5" id="KW-0547">Nucleotide-binding</keyword>
<feature type="domain" description="ABC transporter" evidence="10">
    <location>
        <begin position="359"/>
        <end position="563"/>
    </location>
</feature>
<dbReference type="AlphaFoldDB" id="A0A7Y9QX30"/>
<keyword evidence="3" id="KW-1003">Cell membrane</keyword>
<evidence type="ECO:0000256" key="4">
    <source>
        <dbReference type="ARBA" id="ARBA00022692"/>
    </source>
</evidence>
<dbReference type="GO" id="GO:0005524">
    <property type="term" value="F:ATP binding"/>
    <property type="evidence" value="ECO:0007669"/>
    <property type="project" value="UniProtKB-KW"/>
</dbReference>
<dbReference type="InterPro" id="IPR027417">
    <property type="entry name" value="P-loop_NTPase"/>
</dbReference>
<evidence type="ECO:0000256" key="7">
    <source>
        <dbReference type="ARBA" id="ARBA00022989"/>
    </source>
</evidence>
<name>A0A7Y9QX30_9BURK</name>
<dbReference type="Proteomes" id="UP000518288">
    <property type="component" value="Unassembled WGS sequence"/>
</dbReference>
<comment type="caution">
    <text evidence="12">The sequence shown here is derived from an EMBL/GenBank/DDBJ whole genome shotgun (WGS) entry which is preliminary data.</text>
</comment>
<evidence type="ECO:0000313" key="12">
    <source>
        <dbReference type="EMBL" id="NYG33052.1"/>
    </source>
</evidence>
<feature type="domain" description="ABC transmembrane type-1" evidence="11">
    <location>
        <begin position="38"/>
        <end position="322"/>
    </location>
</feature>
<keyword evidence="2" id="KW-0813">Transport</keyword>
<sequence length="569" mass="63617">MPPLDEPGADRRLWQRFVHIAAPYWQSDERVRARAMVALLVVLLLGQTGFNVLFNQETGEFTSALAAGDAERFWAAIRRFTVILVAAVPLYACYYFVRDTLGMQWRRWLTDHLLQRYFHRRAYYHLNAHAGIDNPDQRIAEDVNSFTSQSLYFLMVVLGAVIDLVAFTGVLWTISRPLVAFLIGYALLGTWFTGAVFGQRLIGLNFRQLRREADFRFGLVRVREHAESIAFHSGEGQELGGLRRLFGDLLRNYRHVLRWQFNLNLFQYAHSFLTLALPSVIIADEVLSGRMEVGRAVQAAGAFTAILSALTLIVQHFESLSRFGAGVNRLDSFSQALDDQTAADAEPGIETADGPQLALELVTVQTPGHEHTLIREVTLAIAPGEGLLITGPSGCGKSSLLRVMAGLWQTGAGRVVRPGHEEMLFLPQQPYLSPGTLRSQMLYPHPEREVTDEELRALLHQVNLPDLADRVGGLDAERDWAKVLSVGEQQRLSFTRVLLARPRYVMLDEASSALDAANEERLYAQLAGIGSTPVSISHRPAILPFHRWVLELPGDGSWRVVAAEGYHFD</sequence>
<protein>
    <submittedName>
        <fullName evidence="12">Putative ATP-binding cassette transporter</fullName>
    </submittedName>
</protein>
<dbReference type="Pfam" id="PF00005">
    <property type="entry name" value="ABC_tran"/>
    <property type="match status" value="1"/>
</dbReference>
<evidence type="ECO:0000256" key="1">
    <source>
        <dbReference type="ARBA" id="ARBA00004651"/>
    </source>
</evidence>
<dbReference type="CDD" id="cd03223">
    <property type="entry name" value="ABCD_peroxisomal_ALDP"/>
    <property type="match status" value="1"/>
</dbReference>
<dbReference type="PROSITE" id="PS50929">
    <property type="entry name" value="ABC_TM1F"/>
    <property type="match status" value="1"/>
</dbReference>
<feature type="transmembrane region" description="Helical" evidence="9">
    <location>
        <begin position="35"/>
        <end position="54"/>
    </location>
</feature>
<dbReference type="EMBL" id="JACCFH010000001">
    <property type="protein sequence ID" value="NYG33052.1"/>
    <property type="molecule type" value="Genomic_DNA"/>
</dbReference>
<keyword evidence="7 9" id="KW-1133">Transmembrane helix</keyword>
<evidence type="ECO:0000256" key="9">
    <source>
        <dbReference type="SAM" id="Phobius"/>
    </source>
</evidence>
<dbReference type="SUPFAM" id="SSF52540">
    <property type="entry name" value="P-loop containing nucleoside triphosphate hydrolases"/>
    <property type="match status" value="1"/>
</dbReference>
<dbReference type="GO" id="GO:0016887">
    <property type="term" value="F:ATP hydrolysis activity"/>
    <property type="evidence" value="ECO:0007669"/>
    <property type="project" value="InterPro"/>
</dbReference>
<evidence type="ECO:0000256" key="8">
    <source>
        <dbReference type="ARBA" id="ARBA00023136"/>
    </source>
</evidence>
<dbReference type="InterPro" id="IPR036640">
    <property type="entry name" value="ABC1_TM_sf"/>
</dbReference>
<dbReference type="SUPFAM" id="SSF90123">
    <property type="entry name" value="ABC transporter transmembrane region"/>
    <property type="match status" value="1"/>
</dbReference>
<proteinExistence type="predicted"/>
<keyword evidence="13" id="KW-1185">Reference proteome</keyword>
<dbReference type="RefSeq" id="WP_179633862.1">
    <property type="nucleotide sequence ID" value="NZ_JACCFH010000001.1"/>
</dbReference>
<organism evidence="12 13">
    <name type="scientific">Sphaerotilus montanus</name>
    <dbReference type="NCBI Taxonomy" id="522889"/>
    <lineage>
        <taxon>Bacteria</taxon>
        <taxon>Pseudomonadati</taxon>
        <taxon>Pseudomonadota</taxon>
        <taxon>Betaproteobacteria</taxon>
        <taxon>Burkholderiales</taxon>
        <taxon>Sphaerotilaceae</taxon>
        <taxon>Sphaerotilus</taxon>
    </lineage>
</organism>